<dbReference type="InterPro" id="IPR015424">
    <property type="entry name" value="PyrdxlP-dep_Trfase"/>
</dbReference>
<proteinExistence type="inferred from homology"/>
<dbReference type="GO" id="GO:0019752">
    <property type="term" value="P:carboxylic acid metabolic process"/>
    <property type="evidence" value="ECO:0007669"/>
    <property type="project" value="InterPro"/>
</dbReference>
<name>A0A239PFE4_9ACTN</name>
<keyword evidence="9" id="KW-1185">Reference proteome</keyword>
<feature type="modified residue" description="N6-(pyridoxal phosphate)lysine" evidence="6">
    <location>
        <position position="279"/>
    </location>
</feature>
<evidence type="ECO:0000256" key="5">
    <source>
        <dbReference type="ARBA" id="ARBA00023239"/>
    </source>
</evidence>
<keyword evidence="4 6" id="KW-0663">Pyridoxal phosphate</keyword>
<evidence type="ECO:0000256" key="7">
    <source>
        <dbReference type="RuleBase" id="RU000382"/>
    </source>
</evidence>
<dbReference type="OrthoDB" id="3335676at2"/>
<protein>
    <submittedName>
        <fullName evidence="8">Histidine decarboxylase</fullName>
    </submittedName>
</protein>
<evidence type="ECO:0000256" key="1">
    <source>
        <dbReference type="ARBA" id="ARBA00001933"/>
    </source>
</evidence>
<dbReference type="PANTHER" id="PTHR46101:SF2">
    <property type="entry name" value="SERINE DECARBOXYLASE"/>
    <property type="match status" value="1"/>
</dbReference>
<dbReference type="Gene3D" id="3.40.640.10">
    <property type="entry name" value="Type I PLP-dependent aspartate aminotransferase-like (Major domain)"/>
    <property type="match status" value="1"/>
</dbReference>
<dbReference type="AlphaFoldDB" id="A0A239PFE4"/>
<dbReference type="SUPFAM" id="SSF53383">
    <property type="entry name" value="PLP-dependent transferases"/>
    <property type="match status" value="1"/>
</dbReference>
<dbReference type="NCBIfam" id="NF002748">
    <property type="entry name" value="PRK02769.1"/>
    <property type="match status" value="1"/>
</dbReference>
<accession>A0A239PFE4</accession>
<dbReference type="GO" id="GO:0030170">
    <property type="term" value="F:pyridoxal phosphate binding"/>
    <property type="evidence" value="ECO:0007669"/>
    <property type="project" value="InterPro"/>
</dbReference>
<evidence type="ECO:0000313" key="9">
    <source>
        <dbReference type="Proteomes" id="UP000198362"/>
    </source>
</evidence>
<evidence type="ECO:0000256" key="4">
    <source>
        <dbReference type="ARBA" id="ARBA00022898"/>
    </source>
</evidence>
<evidence type="ECO:0000256" key="3">
    <source>
        <dbReference type="ARBA" id="ARBA00022793"/>
    </source>
</evidence>
<keyword evidence="5 7" id="KW-0456">Lyase</keyword>
<comment type="cofactor">
    <cofactor evidence="1 6 7">
        <name>pyridoxal 5'-phosphate</name>
        <dbReference type="ChEBI" id="CHEBI:597326"/>
    </cofactor>
</comment>
<dbReference type="InterPro" id="IPR002129">
    <property type="entry name" value="PyrdxlP-dep_de-COase"/>
</dbReference>
<keyword evidence="3" id="KW-0210">Decarboxylase</keyword>
<organism evidence="8 9">
    <name type="scientific">Asanoa hainanensis</name>
    <dbReference type="NCBI Taxonomy" id="560556"/>
    <lineage>
        <taxon>Bacteria</taxon>
        <taxon>Bacillati</taxon>
        <taxon>Actinomycetota</taxon>
        <taxon>Actinomycetes</taxon>
        <taxon>Micromonosporales</taxon>
        <taxon>Micromonosporaceae</taxon>
        <taxon>Asanoa</taxon>
    </lineage>
</organism>
<sequence length="427" mass="46842">MSTIATAPADLSQAMLWSSDGPHLDAKVNLQAAHQNKGDRLQRREHARSVIAGFCQFLDQDRLTSIGFPTAYDLDVTDLLPLMGYVLNNIGDPVAQGSAFPAHTKAFERQVVDWFARLLAPDPRKVWGYVTSGSSEAIGWALLQARSLYPHAVVYHSADAHFSVSRWAYTLGLPAVSIPTDETGVLDLAALDRAVRRQARRRQWQPPQVIVVATIGTTMTEAVDDVAAITAILDQAGITRRYIHADAALSGIPLALLPPQLRPPFGLADVDSVSVSGHKFLGAPIPSGVVLTHRAHMDAAARRIAYVGTTANTLLSSRSGHGPVMLWYALLIEGEEGLRARADHARRIANYTVMRLRDVGVWAWRHPHAMTVVLDRPADEVIQRWHLATSGSISHLICMPRITTAQIDAFCDDVAESVRLRRRRAVR</sequence>
<reference evidence="8 9" key="1">
    <citation type="submission" date="2017-06" db="EMBL/GenBank/DDBJ databases">
        <authorList>
            <person name="Kim H.J."/>
            <person name="Triplett B.A."/>
        </authorList>
    </citation>
    <scope>NUCLEOTIDE SEQUENCE [LARGE SCALE GENOMIC DNA]</scope>
    <source>
        <strain evidence="8 9">CGMCC 4.5593</strain>
    </source>
</reference>
<dbReference type="Pfam" id="PF00282">
    <property type="entry name" value="Pyridoxal_deC"/>
    <property type="match status" value="1"/>
</dbReference>
<dbReference type="RefSeq" id="WP_089255398.1">
    <property type="nucleotide sequence ID" value="NZ_FZPH01000025.1"/>
</dbReference>
<dbReference type="Proteomes" id="UP000198362">
    <property type="component" value="Unassembled WGS sequence"/>
</dbReference>
<comment type="similarity">
    <text evidence="2 7">Belongs to the group II decarboxylase family.</text>
</comment>
<gene>
    <name evidence="8" type="ORF">SAMN05421812_12563</name>
</gene>
<dbReference type="GO" id="GO:0004058">
    <property type="term" value="F:aromatic-L-amino-acid decarboxylase activity"/>
    <property type="evidence" value="ECO:0007669"/>
    <property type="project" value="UniProtKB-ARBA"/>
</dbReference>
<dbReference type="InterPro" id="IPR015421">
    <property type="entry name" value="PyrdxlP-dep_Trfase_major"/>
</dbReference>
<dbReference type="EMBL" id="FZPH01000025">
    <property type="protein sequence ID" value="SNT65720.1"/>
    <property type="molecule type" value="Genomic_DNA"/>
</dbReference>
<evidence type="ECO:0000313" key="8">
    <source>
        <dbReference type="EMBL" id="SNT65720.1"/>
    </source>
</evidence>
<evidence type="ECO:0000256" key="2">
    <source>
        <dbReference type="ARBA" id="ARBA00009533"/>
    </source>
</evidence>
<evidence type="ECO:0000256" key="6">
    <source>
        <dbReference type="PIRSR" id="PIRSR602129-50"/>
    </source>
</evidence>
<dbReference type="PANTHER" id="PTHR46101">
    <property type="match status" value="1"/>
</dbReference>
<dbReference type="InterPro" id="IPR051151">
    <property type="entry name" value="Group_II_Decarboxylase"/>
</dbReference>